<dbReference type="EMBL" id="BARU01039296">
    <property type="protein sequence ID" value="GAH79555.1"/>
    <property type="molecule type" value="Genomic_DNA"/>
</dbReference>
<accession>X1JDH4</accession>
<dbReference type="AlphaFoldDB" id="X1JDH4"/>
<reference evidence="1" key="1">
    <citation type="journal article" date="2014" name="Front. Microbiol.">
        <title>High frequency of phylogenetically diverse reductive dehalogenase-homologous genes in deep subseafloor sedimentary metagenomes.</title>
        <authorList>
            <person name="Kawai M."/>
            <person name="Futagami T."/>
            <person name="Toyoda A."/>
            <person name="Takaki Y."/>
            <person name="Nishi S."/>
            <person name="Hori S."/>
            <person name="Arai W."/>
            <person name="Tsubouchi T."/>
            <person name="Morono Y."/>
            <person name="Uchiyama I."/>
            <person name="Ito T."/>
            <person name="Fujiyama A."/>
            <person name="Inagaki F."/>
            <person name="Takami H."/>
        </authorList>
    </citation>
    <scope>NUCLEOTIDE SEQUENCE</scope>
    <source>
        <strain evidence="1">Expedition CK06-06</strain>
    </source>
</reference>
<evidence type="ECO:0000313" key="1">
    <source>
        <dbReference type="EMBL" id="GAH79555.1"/>
    </source>
</evidence>
<organism evidence="1">
    <name type="scientific">marine sediment metagenome</name>
    <dbReference type="NCBI Taxonomy" id="412755"/>
    <lineage>
        <taxon>unclassified sequences</taxon>
        <taxon>metagenomes</taxon>
        <taxon>ecological metagenomes</taxon>
    </lineage>
</organism>
<comment type="caution">
    <text evidence="1">The sequence shown here is derived from an EMBL/GenBank/DDBJ whole genome shotgun (WGS) entry which is preliminary data.</text>
</comment>
<name>X1JDH4_9ZZZZ</name>
<feature type="non-terminal residue" evidence="1">
    <location>
        <position position="1"/>
    </location>
</feature>
<protein>
    <submittedName>
        <fullName evidence="1">Uncharacterized protein</fullName>
    </submittedName>
</protein>
<gene>
    <name evidence="1" type="ORF">S03H2_60929</name>
</gene>
<sequence length="31" mass="3516">WISGEVEGTATCYHLNADSVAWFREKVGEIF</sequence>
<proteinExistence type="predicted"/>